<dbReference type="InterPro" id="IPR035994">
    <property type="entry name" value="Nucleoside_phosphorylase_sf"/>
</dbReference>
<proteinExistence type="predicted"/>
<name>A0A4P9WXJ2_9FUNG</name>
<feature type="domain" description="Nucleoside phosphorylase" evidence="1">
    <location>
        <begin position="4"/>
        <end position="224"/>
    </location>
</feature>
<dbReference type="InterPro" id="IPR000845">
    <property type="entry name" value="Nucleoside_phosphorylase_d"/>
</dbReference>
<dbReference type="Gene3D" id="3.40.50.1580">
    <property type="entry name" value="Nucleoside phosphorylase domain"/>
    <property type="match status" value="1"/>
</dbReference>
<protein>
    <submittedName>
        <fullName evidence="2">Purine and uridine phosphorylase</fullName>
    </submittedName>
</protein>
<evidence type="ECO:0000259" key="1">
    <source>
        <dbReference type="Pfam" id="PF01048"/>
    </source>
</evidence>
<dbReference type="Proteomes" id="UP000268535">
    <property type="component" value="Unassembled WGS sequence"/>
</dbReference>
<dbReference type="SUPFAM" id="SSF53167">
    <property type="entry name" value="Purine and uridine phosphorylases"/>
    <property type="match status" value="1"/>
</dbReference>
<evidence type="ECO:0000313" key="2">
    <source>
        <dbReference type="EMBL" id="RKO96978.1"/>
    </source>
</evidence>
<dbReference type="GO" id="GO:0005829">
    <property type="term" value="C:cytosol"/>
    <property type="evidence" value="ECO:0007669"/>
    <property type="project" value="TreeGrafter"/>
</dbReference>
<dbReference type="PANTHER" id="PTHR43691:SF14">
    <property type="entry name" value="URIDINE PHOSPHORYLASE"/>
    <property type="match status" value="1"/>
</dbReference>
<dbReference type="GO" id="GO:0004850">
    <property type="term" value="F:uridine phosphorylase activity"/>
    <property type="evidence" value="ECO:0007669"/>
    <property type="project" value="TreeGrafter"/>
</dbReference>
<organism evidence="2 3">
    <name type="scientific">Caulochytrium protostelioides</name>
    <dbReference type="NCBI Taxonomy" id="1555241"/>
    <lineage>
        <taxon>Eukaryota</taxon>
        <taxon>Fungi</taxon>
        <taxon>Fungi incertae sedis</taxon>
        <taxon>Chytridiomycota</taxon>
        <taxon>Chytridiomycota incertae sedis</taxon>
        <taxon>Chytridiomycetes</taxon>
        <taxon>Caulochytriales</taxon>
        <taxon>Caulochytriaceae</taxon>
        <taxon>Caulochytrium</taxon>
    </lineage>
</organism>
<dbReference type="GO" id="GO:0006218">
    <property type="term" value="P:uridine catabolic process"/>
    <property type="evidence" value="ECO:0007669"/>
    <property type="project" value="TreeGrafter"/>
</dbReference>
<evidence type="ECO:0000313" key="3">
    <source>
        <dbReference type="Proteomes" id="UP000268535"/>
    </source>
</evidence>
<dbReference type="Pfam" id="PF01048">
    <property type="entry name" value="PNP_UDP_1"/>
    <property type="match status" value="1"/>
</dbReference>
<reference evidence="3" key="1">
    <citation type="journal article" date="2018" name="Nat. Microbiol.">
        <title>Leveraging single-cell genomics to expand the fungal tree of life.</title>
        <authorList>
            <person name="Ahrendt S.R."/>
            <person name="Quandt C.A."/>
            <person name="Ciobanu D."/>
            <person name="Clum A."/>
            <person name="Salamov A."/>
            <person name="Andreopoulos B."/>
            <person name="Cheng J.F."/>
            <person name="Woyke T."/>
            <person name="Pelin A."/>
            <person name="Henrissat B."/>
            <person name="Reynolds N.K."/>
            <person name="Benny G.L."/>
            <person name="Smith M.E."/>
            <person name="James T.Y."/>
            <person name="Grigoriev I.V."/>
        </authorList>
    </citation>
    <scope>NUCLEOTIDE SEQUENCE [LARGE SCALE GENOMIC DNA]</scope>
    <source>
        <strain evidence="3">ATCC 52028</strain>
    </source>
</reference>
<dbReference type="PANTHER" id="PTHR43691">
    <property type="entry name" value="URIDINE PHOSPHORYLASE"/>
    <property type="match status" value="1"/>
</dbReference>
<gene>
    <name evidence="2" type="ORF">CAUPRSCDRAFT_7214</name>
</gene>
<dbReference type="EMBL" id="ML009484">
    <property type="protein sequence ID" value="RKO96978.1"/>
    <property type="molecule type" value="Genomic_DNA"/>
</dbReference>
<dbReference type="AlphaFoldDB" id="A0A4P9WXJ2"/>
<feature type="non-terminal residue" evidence="2">
    <location>
        <position position="1"/>
    </location>
</feature>
<accession>A0A4P9WXJ2</accession>
<sequence>APRVVPVGDMLRARTLATHLDGPPAFEHTSKRGFHAITGTFRGVPVSIVAIGMGIGNMDMFVREVRATTSGPLRIVRFGSCGAVGQGHCGQIAVAAHGAVMLTRHYDAFLPAATRTSPDPSASTPASASASTPASASVSTAHVVTDKADAAATTAGSRVLCGGRYHHVICGLNATADTFYASQGRADPHFDDGNASLIAELRALEPAIETLEMENFMLFHLAACSAAADPASQIRAAACAMIFADRVNNAFIESAQVAILEKVGGLAVLEALCLHD</sequence>